<gene>
    <name evidence="2" type="ORF">B0T15DRAFT_546383</name>
</gene>
<evidence type="ECO:0000259" key="1">
    <source>
        <dbReference type="Pfam" id="PF09994"/>
    </source>
</evidence>
<protein>
    <recommendedName>
        <fullName evidence="1">T6SS Phospholipase effector Tle1-like catalytic domain-containing protein</fullName>
    </recommendedName>
</protein>
<sequence>MASKEVKCAHKASGFVNTKRLIICCDGTWNNTNEAAGPPSNVSWLSGAVAHKCCSGMPQIVYYHPGAGTETSRVARAVGGAFGVGVAQDIAESYRFICDNYNPGDEIVIVGFSRGAFTARSVGAMVCALGFLNRSGIDQLPHIFNDYQGWHEWHKEPYDEHKHLVGITFENVKKIERFEQESEESLAKKLGERKRQLYEKMAAMTSSDGKANLKHMADAYRGMLAEYQLLLCLRHAVPGSDDFKYAPIEGRVKAIGVWDTVGSLGIPEIPPFYHSGRGDREIRFERLDVHPRVEYAFHAVSLDEWRQAFDCTIHCNVGGGREDQQIATIALAWMADQLTSIGRARGGLGVIRNPNGLTSYPDWIWSYVAAPIRKLTKGTTDYITRIPGSYKEDDGDGKLVDPNELVHPCVRIRYLYGGLNLDDAGPWTCRALTERGYRLERRDAPAIVAVVRGKPGVHRAPDTYHSVRGPVTPYYYSCYNTNNTTPAVTSNAGDDDHQQPFLVKVEQPHEDDLKHQGDGDGDGHELPEEQIGMWERMFIKVNEKLVRWQETMTMTMTMTMDDAAAAAAAGQQKSVFGRAGDAVKSALGVGGVPVPQQPPAAMTEATKRKDRYIPEAYGYHDLVSWQKGDTQPRETVGTVA</sequence>
<dbReference type="AlphaFoldDB" id="A0AAJ0H1F8"/>
<dbReference type="SUPFAM" id="SSF53474">
    <property type="entry name" value="alpha/beta-Hydrolases"/>
    <property type="match status" value="1"/>
</dbReference>
<dbReference type="InterPro" id="IPR018712">
    <property type="entry name" value="Tle1-like_cat"/>
</dbReference>
<dbReference type="Proteomes" id="UP001273166">
    <property type="component" value="Unassembled WGS sequence"/>
</dbReference>
<keyword evidence="3" id="KW-1185">Reference proteome</keyword>
<dbReference type="InterPro" id="IPR029058">
    <property type="entry name" value="AB_hydrolase_fold"/>
</dbReference>
<name>A0AAJ0H1F8_9PEZI</name>
<dbReference type="GeneID" id="87888985"/>
<evidence type="ECO:0000313" key="2">
    <source>
        <dbReference type="EMBL" id="KAK3310044.1"/>
    </source>
</evidence>
<evidence type="ECO:0000313" key="3">
    <source>
        <dbReference type="Proteomes" id="UP001273166"/>
    </source>
</evidence>
<reference evidence="2" key="1">
    <citation type="journal article" date="2023" name="Mol. Phylogenet. Evol.">
        <title>Genome-scale phylogeny and comparative genomics of the fungal order Sordariales.</title>
        <authorList>
            <person name="Hensen N."/>
            <person name="Bonometti L."/>
            <person name="Westerberg I."/>
            <person name="Brannstrom I.O."/>
            <person name="Guillou S."/>
            <person name="Cros-Aarteil S."/>
            <person name="Calhoun S."/>
            <person name="Haridas S."/>
            <person name="Kuo A."/>
            <person name="Mondo S."/>
            <person name="Pangilinan J."/>
            <person name="Riley R."/>
            <person name="LaButti K."/>
            <person name="Andreopoulos B."/>
            <person name="Lipzen A."/>
            <person name="Chen C."/>
            <person name="Yan M."/>
            <person name="Daum C."/>
            <person name="Ng V."/>
            <person name="Clum A."/>
            <person name="Steindorff A."/>
            <person name="Ohm R.A."/>
            <person name="Martin F."/>
            <person name="Silar P."/>
            <person name="Natvig D.O."/>
            <person name="Lalanne C."/>
            <person name="Gautier V."/>
            <person name="Ament-Velasquez S.L."/>
            <person name="Kruys A."/>
            <person name="Hutchinson M.I."/>
            <person name="Powell A.J."/>
            <person name="Barry K."/>
            <person name="Miller A.N."/>
            <person name="Grigoriev I.V."/>
            <person name="Debuchy R."/>
            <person name="Gladieux P."/>
            <person name="Hiltunen Thoren M."/>
            <person name="Johannesson H."/>
        </authorList>
    </citation>
    <scope>NUCLEOTIDE SEQUENCE</scope>
    <source>
        <strain evidence="2">CBS 333.67</strain>
    </source>
</reference>
<organism evidence="2 3">
    <name type="scientific">Chaetomium strumarium</name>
    <dbReference type="NCBI Taxonomy" id="1170767"/>
    <lineage>
        <taxon>Eukaryota</taxon>
        <taxon>Fungi</taxon>
        <taxon>Dikarya</taxon>
        <taxon>Ascomycota</taxon>
        <taxon>Pezizomycotina</taxon>
        <taxon>Sordariomycetes</taxon>
        <taxon>Sordariomycetidae</taxon>
        <taxon>Sordariales</taxon>
        <taxon>Chaetomiaceae</taxon>
        <taxon>Chaetomium</taxon>
    </lineage>
</organism>
<feature type="domain" description="T6SS Phospholipase effector Tle1-like catalytic" evidence="1">
    <location>
        <begin position="19"/>
        <end position="312"/>
    </location>
</feature>
<dbReference type="PANTHER" id="PTHR33840:SF1">
    <property type="entry name" value="TLE1 PHOSPHOLIPASE DOMAIN-CONTAINING PROTEIN"/>
    <property type="match status" value="1"/>
</dbReference>
<dbReference type="RefSeq" id="XP_062725824.1">
    <property type="nucleotide sequence ID" value="XM_062870156.1"/>
</dbReference>
<dbReference type="EMBL" id="JAUDZG010000001">
    <property type="protein sequence ID" value="KAK3310044.1"/>
    <property type="molecule type" value="Genomic_DNA"/>
</dbReference>
<accession>A0AAJ0H1F8</accession>
<dbReference type="Pfam" id="PF09994">
    <property type="entry name" value="T6SS_Tle1-like_cat"/>
    <property type="match status" value="1"/>
</dbReference>
<dbReference type="PANTHER" id="PTHR33840">
    <property type="match status" value="1"/>
</dbReference>
<reference evidence="2" key="2">
    <citation type="submission" date="2023-06" db="EMBL/GenBank/DDBJ databases">
        <authorList>
            <consortium name="Lawrence Berkeley National Laboratory"/>
            <person name="Mondo S.J."/>
            <person name="Hensen N."/>
            <person name="Bonometti L."/>
            <person name="Westerberg I."/>
            <person name="Brannstrom I.O."/>
            <person name="Guillou S."/>
            <person name="Cros-Aarteil S."/>
            <person name="Calhoun S."/>
            <person name="Haridas S."/>
            <person name="Kuo A."/>
            <person name="Pangilinan J."/>
            <person name="Riley R."/>
            <person name="Labutti K."/>
            <person name="Andreopoulos B."/>
            <person name="Lipzen A."/>
            <person name="Chen C."/>
            <person name="Yanf M."/>
            <person name="Daum C."/>
            <person name="Ng V."/>
            <person name="Clum A."/>
            <person name="Steindorff A."/>
            <person name="Ohm R."/>
            <person name="Martin F."/>
            <person name="Silar P."/>
            <person name="Natvig D."/>
            <person name="Lalanne C."/>
            <person name="Gautier V."/>
            <person name="Ament-Velasquez S.L."/>
            <person name="Kruys A."/>
            <person name="Hutchinson M.I."/>
            <person name="Powell A.J."/>
            <person name="Barry K."/>
            <person name="Miller A.N."/>
            <person name="Grigoriev I.V."/>
            <person name="Debuchy R."/>
            <person name="Gladieux P."/>
            <person name="Thoren M.H."/>
            <person name="Johannesson H."/>
        </authorList>
    </citation>
    <scope>NUCLEOTIDE SEQUENCE</scope>
    <source>
        <strain evidence="2">CBS 333.67</strain>
    </source>
</reference>
<proteinExistence type="predicted"/>
<comment type="caution">
    <text evidence="2">The sequence shown here is derived from an EMBL/GenBank/DDBJ whole genome shotgun (WGS) entry which is preliminary data.</text>
</comment>